<evidence type="ECO:0000313" key="2">
    <source>
        <dbReference type="EMBL" id="ODM90936.1"/>
    </source>
</evidence>
<organism evidence="2 3">
    <name type="scientific">Orchesella cincta</name>
    <name type="common">Springtail</name>
    <name type="synonym">Podura cincta</name>
    <dbReference type="NCBI Taxonomy" id="48709"/>
    <lineage>
        <taxon>Eukaryota</taxon>
        <taxon>Metazoa</taxon>
        <taxon>Ecdysozoa</taxon>
        <taxon>Arthropoda</taxon>
        <taxon>Hexapoda</taxon>
        <taxon>Collembola</taxon>
        <taxon>Entomobryomorpha</taxon>
        <taxon>Entomobryoidea</taxon>
        <taxon>Orchesellidae</taxon>
        <taxon>Orchesellinae</taxon>
        <taxon>Orchesella</taxon>
    </lineage>
</organism>
<accession>A0A1D2MD47</accession>
<keyword evidence="2" id="KW-0489">Methyltransferase</keyword>
<protein>
    <submittedName>
        <fullName evidence="2">Juvenile hormone acid O-methyltransferase</fullName>
    </submittedName>
</protein>
<name>A0A1D2MD47_ORCCI</name>
<keyword evidence="1" id="KW-0812">Transmembrane</keyword>
<gene>
    <name evidence="2" type="ORF">Ocin01_15742</name>
</gene>
<sequence>MFVNSIYLIKLYGIIFTPVLDCIFVSIKAKALAGGSKNCVKPVDQFLECYLRSIVALVFSTLQAFKEFANYETWKPYMTDYEQFYPVWSEFTKGQELSEMRQLLESSGFRVVELEFLKRNYHFDSIDSLLEIALSANPCLNNIPKDLYGAFKEDLKKFYFDYEGIPMDSQTFDLKYDFIWGVIEKV</sequence>
<reference evidence="2 3" key="1">
    <citation type="journal article" date="2016" name="Genome Biol. Evol.">
        <title>Gene Family Evolution Reflects Adaptation to Soil Environmental Stressors in the Genome of the Collembolan Orchesella cincta.</title>
        <authorList>
            <person name="Faddeeva-Vakhrusheva A."/>
            <person name="Derks M.F."/>
            <person name="Anvar S.Y."/>
            <person name="Agamennone V."/>
            <person name="Suring W."/>
            <person name="Smit S."/>
            <person name="van Straalen N.M."/>
            <person name="Roelofs D."/>
        </authorList>
    </citation>
    <scope>NUCLEOTIDE SEQUENCE [LARGE SCALE GENOMIC DNA]</scope>
    <source>
        <tissue evidence="2">Mixed pool</tissue>
    </source>
</reference>
<dbReference type="Proteomes" id="UP000094527">
    <property type="component" value="Unassembled WGS sequence"/>
</dbReference>
<dbReference type="GO" id="GO:0032259">
    <property type="term" value="P:methylation"/>
    <property type="evidence" value="ECO:0007669"/>
    <property type="project" value="UniProtKB-KW"/>
</dbReference>
<dbReference type="AlphaFoldDB" id="A0A1D2MD47"/>
<keyword evidence="3" id="KW-1185">Reference proteome</keyword>
<dbReference type="EMBL" id="LJIJ01001737">
    <property type="protein sequence ID" value="ODM90936.1"/>
    <property type="molecule type" value="Genomic_DNA"/>
</dbReference>
<keyword evidence="2" id="KW-0808">Transferase</keyword>
<evidence type="ECO:0000256" key="1">
    <source>
        <dbReference type="SAM" id="Phobius"/>
    </source>
</evidence>
<keyword evidence="1" id="KW-0472">Membrane</keyword>
<dbReference type="OrthoDB" id="8300214at2759"/>
<dbReference type="GO" id="GO:0008168">
    <property type="term" value="F:methyltransferase activity"/>
    <property type="evidence" value="ECO:0007669"/>
    <property type="project" value="UniProtKB-KW"/>
</dbReference>
<proteinExistence type="predicted"/>
<feature type="transmembrane region" description="Helical" evidence="1">
    <location>
        <begin position="6"/>
        <end position="27"/>
    </location>
</feature>
<evidence type="ECO:0000313" key="3">
    <source>
        <dbReference type="Proteomes" id="UP000094527"/>
    </source>
</evidence>
<comment type="caution">
    <text evidence="2">The sequence shown here is derived from an EMBL/GenBank/DDBJ whole genome shotgun (WGS) entry which is preliminary data.</text>
</comment>
<keyword evidence="1" id="KW-1133">Transmembrane helix</keyword>